<gene>
    <name evidence="8" type="ORF">PFISCL1PPCAC_16346</name>
</gene>
<evidence type="ECO:0000256" key="4">
    <source>
        <dbReference type="ARBA" id="ARBA00023136"/>
    </source>
</evidence>
<keyword evidence="9" id="KW-1185">Reference proteome</keyword>
<evidence type="ECO:0000259" key="7">
    <source>
        <dbReference type="SMART" id="SM00907"/>
    </source>
</evidence>
<keyword evidence="3" id="KW-0732">Signal</keyword>
<evidence type="ECO:0000256" key="1">
    <source>
        <dbReference type="ARBA" id="ARBA00004236"/>
    </source>
</evidence>
<dbReference type="AlphaFoldDB" id="A0AAV5W2T8"/>
<keyword evidence="4" id="KW-0472">Membrane</keyword>
<dbReference type="GO" id="GO:0038023">
    <property type="term" value="F:signaling receptor activity"/>
    <property type="evidence" value="ECO:0007669"/>
    <property type="project" value="InterPro"/>
</dbReference>
<reference evidence="8" key="1">
    <citation type="submission" date="2023-10" db="EMBL/GenBank/DDBJ databases">
        <title>Genome assembly of Pristionchus species.</title>
        <authorList>
            <person name="Yoshida K."/>
            <person name="Sommer R.J."/>
        </authorList>
    </citation>
    <scope>NUCLEOTIDE SEQUENCE</scope>
    <source>
        <strain evidence="8">RS5133</strain>
    </source>
</reference>
<dbReference type="GO" id="GO:0007399">
    <property type="term" value="P:nervous system development"/>
    <property type="evidence" value="ECO:0007669"/>
    <property type="project" value="TreeGrafter"/>
</dbReference>
<evidence type="ECO:0000256" key="5">
    <source>
        <dbReference type="ARBA" id="ARBA00023180"/>
    </source>
</evidence>
<dbReference type="Proteomes" id="UP001432322">
    <property type="component" value="Unassembled WGS sequence"/>
</dbReference>
<dbReference type="GO" id="GO:0043235">
    <property type="term" value="C:receptor complex"/>
    <property type="evidence" value="ECO:0007669"/>
    <property type="project" value="TreeGrafter"/>
</dbReference>
<name>A0AAV5W2T8_9BILA</name>
<feature type="non-terminal residue" evidence="8">
    <location>
        <position position="1"/>
    </location>
</feature>
<feature type="region of interest" description="Disordered" evidence="6">
    <location>
        <begin position="189"/>
        <end position="237"/>
    </location>
</feature>
<organism evidence="8 9">
    <name type="scientific">Pristionchus fissidentatus</name>
    <dbReference type="NCBI Taxonomy" id="1538716"/>
    <lineage>
        <taxon>Eukaryota</taxon>
        <taxon>Metazoa</taxon>
        <taxon>Ecdysozoa</taxon>
        <taxon>Nematoda</taxon>
        <taxon>Chromadorea</taxon>
        <taxon>Rhabditida</taxon>
        <taxon>Rhabditina</taxon>
        <taxon>Diplogasteromorpha</taxon>
        <taxon>Diplogasteroidea</taxon>
        <taxon>Neodiplogasteridae</taxon>
        <taxon>Pristionchus</taxon>
    </lineage>
</organism>
<comment type="subcellular location">
    <subcellularLocation>
        <location evidence="1">Cell membrane</location>
    </subcellularLocation>
</comment>
<evidence type="ECO:0000313" key="8">
    <source>
        <dbReference type="EMBL" id="GMT25049.1"/>
    </source>
</evidence>
<dbReference type="PANTHER" id="PTHR10269:SF12">
    <property type="entry name" value="GLIAL CELL LINE-DERIVED NEUROTROPHIC FAMILY RECEPTOR-LIKE, ISOFORM E"/>
    <property type="match status" value="1"/>
</dbReference>
<feature type="compositionally biased region" description="Low complexity" evidence="6">
    <location>
        <begin position="218"/>
        <end position="227"/>
    </location>
</feature>
<feature type="domain" description="GDNF/GAS1" evidence="7">
    <location>
        <begin position="17"/>
        <end position="91"/>
    </location>
</feature>
<evidence type="ECO:0000256" key="2">
    <source>
        <dbReference type="ARBA" id="ARBA00022475"/>
    </source>
</evidence>
<protein>
    <recommendedName>
        <fullName evidence="7">GDNF/GAS1 domain-containing protein</fullName>
    </recommendedName>
</protein>
<evidence type="ECO:0000313" key="9">
    <source>
        <dbReference type="Proteomes" id="UP001432322"/>
    </source>
</evidence>
<dbReference type="Pfam" id="PF02351">
    <property type="entry name" value="GDNF"/>
    <property type="match status" value="1"/>
</dbReference>
<keyword evidence="2" id="KW-1003">Cell membrane</keyword>
<comment type="caution">
    <text evidence="8">The sequence shown here is derived from an EMBL/GenBank/DDBJ whole genome shotgun (WGS) entry which is preliminary data.</text>
</comment>
<dbReference type="InterPro" id="IPR016017">
    <property type="entry name" value="GDNF/GAS1"/>
</dbReference>
<dbReference type="GO" id="GO:0009897">
    <property type="term" value="C:external side of plasma membrane"/>
    <property type="evidence" value="ECO:0007669"/>
    <property type="project" value="TreeGrafter"/>
</dbReference>
<evidence type="ECO:0000256" key="3">
    <source>
        <dbReference type="ARBA" id="ARBA00022729"/>
    </source>
</evidence>
<accession>A0AAV5W2T8</accession>
<proteinExistence type="predicted"/>
<dbReference type="EMBL" id="BTSY01000004">
    <property type="protein sequence ID" value="GMT25049.1"/>
    <property type="molecule type" value="Genomic_DNA"/>
</dbReference>
<dbReference type="InterPro" id="IPR003438">
    <property type="entry name" value="GDNF_rcpt"/>
</dbReference>
<dbReference type="SMART" id="SM00907">
    <property type="entry name" value="GDNF"/>
    <property type="match status" value="2"/>
</dbReference>
<dbReference type="PANTHER" id="PTHR10269">
    <property type="entry name" value="GDNF RECEPTOR ALPHA"/>
    <property type="match status" value="1"/>
</dbReference>
<keyword evidence="5" id="KW-0325">Glycoprotein</keyword>
<feature type="domain" description="GDNF/GAS1" evidence="7">
    <location>
        <begin position="101"/>
        <end position="176"/>
    </location>
</feature>
<evidence type="ECO:0000256" key="6">
    <source>
        <dbReference type="SAM" id="MobiDB-lite"/>
    </source>
</evidence>
<feature type="compositionally biased region" description="Polar residues" evidence="6">
    <location>
        <begin position="190"/>
        <end position="204"/>
    </location>
</feature>
<sequence length="519" mass="57069">EPSSSGNLLVPSPATSCLTALKECESVEECKFQLAELKTRCGRECDSAVCRGALRRFSTFVPESLSMSLSFCSCPGGAESCPEKDLLYPPCLYEAADLPQCEKIDADCRRDHKCKALVGQMADQCPIVAGACDGGTKCTQLMLMARGSTIDTQCTCAPKDKRCNAVRSMMIPNHPCLVESRREFHRLETQESSISLKSNKNDNSIDAPAAKSGSRRLTTTTEPAAAGAEEEVESAPWIATTTVSATTTVYTTHARPPAEGCSLKDSLGRALFFHVGTVLRRNMDWSGRCTSWCECVSEEVLECHGLPCSPDKNCTTEDEELQHQYGERLYLKDRGACMCESGQYTCDSPPEEVMPELYPGLYILVGYSTDEIDMLEKEVPPAVYQKAGFKSPERASDISTQLGAVFESLLPHGLQCRLSHMKGFKSPGNAVVQVEWYGMVKRLNQTKTSWQTGSAEKACSKYANLLEEMFDLNDSPRYQLALSTVKQLRVLDTLDNIPDSAPYRSIGVITVALLLRYLF</sequence>